<dbReference type="Pfam" id="PF00111">
    <property type="entry name" value="Fer2"/>
    <property type="match status" value="1"/>
</dbReference>
<dbReference type="PANTHER" id="PTHR47354">
    <property type="entry name" value="NADH OXIDOREDUCTASE HCR"/>
    <property type="match status" value="1"/>
</dbReference>
<evidence type="ECO:0000256" key="6">
    <source>
        <dbReference type="ARBA" id="ARBA00023002"/>
    </source>
</evidence>
<dbReference type="InterPro" id="IPR001709">
    <property type="entry name" value="Flavoprot_Pyr_Nucl_cyt_Rdtase"/>
</dbReference>
<dbReference type="InterPro" id="IPR017938">
    <property type="entry name" value="Riboflavin_synthase-like_b-brl"/>
</dbReference>
<dbReference type="GO" id="GO:0046872">
    <property type="term" value="F:metal ion binding"/>
    <property type="evidence" value="ECO:0007669"/>
    <property type="project" value="UniProtKB-KW"/>
</dbReference>
<dbReference type="Gene3D" id="3.10.20.30">
    <property type="match status" value="1"/>
</dbReference>
<dbReference type="PROSITE" id="PS51384">
    <property type="entry name" value="FAD_FR"/>
    <property type="match status" value="1"/>
</dbReference>
<evidence type="ECO:0000256" key="4">
    <source>
        <dbReference type="ARBA" id="ARBA00022723"/>
    </source>
</evidence>
<dbReference type="Gene3D" id="3.40.50.80">
    <property type="entry name" value="Nucleotide-binding domain of ferredoxin-NADP reductase (FNR) module"/>
    <property type="match status" value="1"/>
</dbReference>
<dbReference type="Gene3D" id="2.40.30.10">
    <property type="entry name" value="Translation factors"/>
    <property type="match status" value="1"/>
</dbReference>
<organism evidence="11 12">
    <name type="scientific">Candidatus Opimibacter skivensis</name>
    <dbReference type="NCBI Taxonomy" id="2982028"/>
    <lineage>
        <taxon>Bacteria</taxon>
        <taxon>Pseudomonadati</taxon>
        <taxon>Bacteroidota</taxon>
        <taxon>Saprospiria</taxon>
        <taxon>Saprospirales</taxon>
        <taxon>Saprospiraceae</taxon>
        <taxon>Candidatus Opimibacter</taxon>
    </lineage>
</organism>
<evidence type="ECO:0000313" key="11">
    <source>
        <dbReference type="EMBL" id="MBK9982559.1"/>
    </source>
</evidence>
<dbReference type="InterPro" id="IPR001041">
    <property type="entry name" value="2Fe-2S_ferredoxin-type"/>
</dbReference>
<keyword evidence="7" id="KW-0408">Iron</keyword>
<evidence type="ECO:0000313" key="12">
    <source>
        <dbReference type="Proteomes" id="UP000808337"/>
    </source>
</evidence>
<dbReference type="CDD" id="cd00207">
    <property type="entry name" value="fer2"/>
    <property type="match status" value="1"/>
</dbReference>
<evidence type="ECO:0000256" key="1">
    <source>
        <dbReference type="ARBA" id="ARBA00001974"/>
    </source>
</evidence>
<dbReference type="Proteomes" id="UP000808337">
    <property type="component" value="Unassembled WGS sequence"/>
</dbReference>
<comment type="caution">
    <text evidence="11">The sequence shown here is derived from an EMBL/GenBank/DDBJ whole genome shotgun (WGS) entry which is preliminary data.</text>
</comment>
<dbReference type="AlphaFoldDB" id="A0A9D7SUT7"/>
<dbReference type="PRINTS" id="PR00406">
    <property type="entry name" value="CYTB5RDTASE"/>
</dbReference>
<keyword evidence="8" id="KW-0411">Iron-sulfur</keyword>
<dbReference type="InterPro" id="IPR012675">
    <property type="entry name" value="Beta-grasp_dom_sf"/>
</dbReference>
<keyword evidence="2" id="KW-0285">Flavoprotein</keyword>
<dbReference type="PANTHER" id="PTHR47354:SF8">
    <property type="entry name" value="1,2-PHENYLACETYL-COA EPOXIDASE, SUBUNIT E"/>
    <property type="match status" value="1"/>
</dbReference>
<dbReference type="PROSITE" id="PS00197">
    <property type="entry name" value="2FE2S_FER_1"/>
    <property type="match status" value="1"/>
</dbReference>
<evidence type="ECO:0000259" key="10">
    <source>
        <dbReference type="PROSITE" id="PS51384"/>
    </source>
</evidence>
<evidence type="ECO:0000256" key="7">
    <source>
        <dbReference type="ARBA" id="ARBA00023004"/>
    </source>
</evidence>
<dbReference type="InterPro" id="IPR001433">
    <property type="entry name" value="OxRdtase_FAD/NAD-bd"/>
</dbReference>
<dbReference type="InterPro" id="IPR008333">
    <property type="entry name" value="Cbr1-like_FAD-bd_dom"/>
</dbReference>
<dbReference type="InterPro" id="IPR050415">
    <property type="entry name" value="MRET"/>
</dbReference>
<feature type="domain" description="2Fe-2S ferredoxin-type" evidence="9">
    <location>
        <begin position="268"/>
        <end position="359"/>
    </location>
</feature>
<evidence type="ECO:0000256" key="5">
    <source>
        <dbReference type="ARBA" id="ARBA00022827"/>
    </source>
</evidence>
<proteinExistence type="predicted"/>
<dbReference type="GO" id="GO:0016491">
    <property type="term" value="F:oxidoreductase activity"/>
    <property type="evidence" value="ECO:0007669"/>
    <property type="project" value="UniProtKB-KW"/>
</dbReference>
<dbReference type="InterPro" id="IPR036010">
    <property type="entry name" value="2Fe-2S_ferredoxin-like_sf"/>
</dbReference>
<evidence type="ECO:0000256" key="2">
    <source>
        <dbReference type="ARBA" id="ARBA00022630"/>
    </source>
</evidence>
<dbReference type="SUPFAM" id="SSF54292">
    <property type="entry name" value="2Fe-2S ferredoxin-like"/>
    <property type="match status" value="1"/>
</dbReference>
<dbReference type="PRINTS" id="PR00371">
    <property type="entry name" value="FPNCR"/>
</dbReference>
<evidence type="ECO:0000256" key="8">
    <source>
        <dbReference type="ARBA" id="ARBA00023014"/>
    </source>
</evidence>
<dbReference type="PROSITE" id="PS51085">
    <property type="entry name" value="2FE2S_FER_2"/>
    <property type="match status" value="1"/>
</dbReference>
<dbReference type="Pfam" id="PF00970">
    <property type="entry name" value="FAD_binding_6"/>
    <property type="match status" value="1"/>
</dbReference>
<dbReference type="SUPFAM" id="SSF63380">
    <property type="entry name" value="Riboflavin synthase domain-like"/>
    <property type="match status" value="1"/>
</dbReference>
<dbReference type="EMBL" id="JADKGY010000006">
    <property type="protein sequence ID" value="MBK9982559.1"/>
    <property type="molecule type" value="Genomic_DNA"/>
</dbReference>
<comment type="cofactor">
    <cofactor evidence="1">
        <name>FAD</name>
        <dbReference type="ChEBI" id="CHEBI:57692"/>
    </cofactor>
</comment>
<accession>A0A9D7SUT7</accession>
<keyword evidence="5" id="KW-0274">FAD</keyword>
<reference evidence="11 12" key="1">
    <citation type="submission" date="2020-10" db="EMBL/GenBank/DDBJ databases">
        <title>Connecting structure to function with the recovery of over 1000 high-quality activated sludge metagenome-assembled genomes encoding full-length rRNA genes using long-read sequencing.</title>
        <authorList>
            <person name="Singleton C.M."/>
            <person name="Petriglieri F."/>
            <person name="Kristensen J.M."/>
            <person name="Kirkegaard R.H."/>
            <person name="Michaelsen T.Y."/>
            <person name="Andersen M.H."/>
            <person name="Karst S.M."/>
            <person name="Dueholm M.S."/>
            <person name="Nielsen P.H."/>
            <person name="Albertsen M."/>
        </authorList>
    </citation>
    <scope>NUCLEOTIDE SEQUENCE [LARGE SCALE GENOMIC DNA]</scope>
    <source>
        <strain evidence="11">Ribe_18-Q3-R11-54_MAXAC.273</strain>
    </source>
</reference>
<protein>
    <submittedName>
        <fullName evidence="11">2Fe-2S iron-sulfur cluster binding domain-containing protein</fullName>
    </submittedName>
</protein>
<keyword evidence="4" id="KW-0479">Metal-binding</keyword>
<dbReference type="InterPro" id="IPR039261">
    <property type="entry name" value="FNR_nucleotide-bd"/>
</dbReference>
<dbReference type="InterPro" id="IPR006058">
    <property type="entry name" value="2Fe2S_fd_BS"/>
</dbReference>
<evidence type="ECO:0000256" key="3">
    <source>
        <dbReference type="ARBA" id="ARBA00022714"/>
    </source>
</evidence>
<sequence length="359" mass="40722">MSRYFPLKINHIERETPECVSVWLDVPENLKDQFGYRSGQYLPCRATINGEEIRKSYSICSTPDETNLVIAVKEVYGGRFSTYVNQKLKPGDQFEVMTPEGKFTLPENLKEDAELIFFAAGSGITPVISLIKNFLIHYPKGQAKLFYNNKTSDTIIFKDELEGLKNVYMNRFSVYHLLTREISGSDLLSGRIDAEKCIAFSKHLFDVKDVDAVFICGPEHMILNLKDGLIKMGLKEEQIRFELFGTAPVVEFQDKKIRPIDIGDDRLSRVTYRIDGHETDLQVRYHGDVVLDAALQSGLDLPYSCKGGVCSTCKALVVEGKVHMDIHYGLEPDEIDAGYVLTCQSHPRSERLILDYDIQ</sequence>
<name>A0A9D7SUT7_9BACT</name>
<keyword evidence="6" id="KW-0560">Oxidoreductase</keyword>
<feature type="domain" description="FAD-binding FR-type" evidence="10">
    <location>
        <begin position="2"/>
        <end position="106"/>
    </location>
</feature>
<evidence type="ECO:0000259" key="9">
    <source>
        <dbReference type="PROSITE" id="PS51085"/>
    </source>
</evidence>
<dbReference type="InterPro" id="IPR017927">
    <property type="entry name" value="FAD-bd_FR_type"/>
</dbReference>
<dbReference type="GO" id="GO:0051537">
    <property type="term" value="F:2 iron, 2 sulfur cluster binding"/>
    <property type="evidence" value="ECO:0007669"/>
    <property type="project" value="UniProtKB-KW"/>
</dbReference>
<dbReference type="CDD" id="cd06214">
    <property type="entry name" value="PA_degradation_oxidoreductase_like"/>
    <property type="match status" value="1"/>
</dbReference>
<dbReference type="SUPFAM" id="SSF52343">
    <property type="entry name" value="Ferredoxin reductase-like, C-terminal NADP-linked domain"/>
    <property type="match status" value="1"/>
</dbReference>
<dbReference type="GO" id="GO:0050660">
    <property type="term" value="F:flavin adenine dinucleotide binding"/>
    <property type="evidence" value="ECO:0007669"/>
    <property type="project" value="TreeGrafter"/>
</dbReference>
<gene>
    <name evidence="11" type="ORF">IPP15_09050</name>
</gene>
<keyword evidence="3" id="KW-0001">2Fe-2S</keyword>
<dbReference type="Pfam" id="PF00175">
    <property type="entry name" value="NAD_binding_1"/>
    <property type="match status" value="1"/>
</dbReference>